<dbReference type="EMBL" id="AP024145">
    <property type="protein sequence ID" value="BCM81704.1"/>
    <property type="molecule type" value="Genomic_DNA"/>
</dbReference>
<accession>A0A8H8WP07</accession>
<dbReference type="GO" id="GO:0008270">
    <property type="term" value="F:zinc ion binding"/>
    <property type="evidence" value="ECO:0007669"/>
    <property type="project" value="InterPro"/>
</dbReference>
<dbReference type="KEGG" id="mind:mvi_01650"/>
<gene>
    <name evidence="4" type="ORF">mvi_01650</name>
</gene>
<keyword evidence="1" id="KW-0479">Metal-binding</keyword>
<dbReference type="Proteomes" id="UP000663508">
    <property type="component" value="Chromosome"/>
</dbReference>
<protein>
    <recommendedName>
        <fullName evidence="3">HIRAN domain-containing protein</fullName>
    </recommendedName>
</protein>
<dbReference type="RefSeq" id="WP_207180907.1">
    <property type="nucleotide sequence ID" value="NZ_AP024145.1"/>
</dbReference>
<dbReference type="GO" id="GO:0003676">
    <property type="term" value="F:nucleic acid binding"/>
    <property type="evidence" value="ECO:0007669"/>
    <property type="project" value="InterPro"/>
</dbReference>
<evidence type="ECO:0000313" key="5">
    <source>
        <dbReference type="Proteomes" id="UP000663508"/>
    </source>
</evidence>
<name>A0A8H8WP07_9HYPH</name>
<evidence type="ECO:0000256" key="2">
    <source>
        <dbReference type="ARBA" id="ARBA00022801"/>
    </source>
</evidence>
<reference evidence="4" key="1">
    <citation type="submission" date="2020-11" db="EMBL/GenBank/DDBJ databases">
        <title>Complete genome sequence of a novel pathogenic Methylobacterium strain isolated from rice in Vietnam.</title>
        <authorList>
            <person name="Lai K."/>
            <person name="Okazaki S."/>
            <person name="Higashi K."/>
            <person name="Mori H."/>
            <person name="Toyoda A."/>
            <person name="Kurokawa K."/>
        </authorList>
    </citation>
    <scope>NUCLEOTIDE SEQUENCE</scope>
    <source>
        <strain evidence="4">VL1</strain>
    </source>
</reference>
<dbReference type="AlphaFoldDB" id="A0A8H8WP07"/>
<dbReference type="Gene3D" id="3.30.70.2330">
    <property type="match status" value="1"/>
</dbReference>
<evidence type="ECO:0000259" key="3">
    <source>
        <dbReference type="Pfam" id="PF08797"/>
    </source>
</evidence>
<evidence type="ECO:0000313" key="4">
    <source>
        <dbReference type="EMBL" id="BCM81704.1"/>
    </source>
</evidence>
<evidence type="ECO:0000256" key="1">
    <source>
        <dbReference type="ARBA" id="ARBA00022723"/>
    </source>
</evidence>
<organism evidence="4 5">
    <name type="scientific">Methylobacterium indicum</name>
    <dbReference type="NCBI Taxonomy" id="1775910"/>
    <lineage>
        <taxon>Bacteria</taxon>
        <taxon>Pseudomonadati</taxon>
        <taxon>Pseudomonadota</taxon>
        <taxon>Alphaproteobacteria</taxon>
        <taxon>Hyphomicrobiales</taxon>
        <taxon>Methylobacteriaceae</taxon>
        <taxon>Methylobacterium</taxon>
    </lineage>
</organism>
<dbReference type="Pfam" id="PF08797">
    <property type="entry name" value="HIRAN"/>
    <property type="match status" value="1"/>
</dbReference>
<sequence>MSSIDFSSGAPDYKPDRPVIDLNVPGIETTPLWDELISIRIGQPWAETAIAGLQFYDYGTPGLSGKPVSPALGDRIVLVRAPDNQNDANAIEVWWRNSVRLGHLPRELAAEVAPRLDAGAPCRAYVLSPGNGEPWSAWALILGEAVRPAYDRHRAEHLRRPMPVSSDIDDDIPF</sequence>
<keyword evidence="2" id="KW-0378">Hydrolase</keyword>
<proteinExistence type="predicted"/>
<dbReference type="GO" id="GO:0016818">
    <property type="term" value="F:hydrolase activity, acting on acid anhydrides, in phosphorus-containing anhydrides"/>
    <property type="evidence" value="ECO:0007669"/>
    <property type="project" value="InterPro"/>
</dbReference>
<dbReference type="InterPro" id="IPR014905">
    <property type="entry name" value="HIRAN"/>
</dbReference>
<feature type="domain" description="HIRAN" evidence="3">
    <location>
        <begin position="48"/>
        <end position="120"/>
    </location>
</feature>